<accession>A0A7J2TIE8</accession>
<dbReference type="Gene3D" id="3.90.226.10">
    <property type="entry name" value="2-enoyl-CoA Hydratase, Chain A, domain 1"/>
    <property type="match status" value="1"/>
</dbReference>
<comment type="caution">
    <text evidence="3">The sequence shown here is derived from an EMBL/GenBank/DDBJ whole genome shotgun (WGS) entry which is preliminary data.</text>
</comment>
<dbReference type="GO" id="GO:0016853">
    <property type="term" value="F:isomerase activity"/>
    <property type="evidence" value="ECO:0007669"/>
    <property type="project" value="UniProtKB-KW"/>
</dbReference>
<dbReference type="GO" id="GO:0006635">
    <property type="term" value="P:fatty acid beta-oxidation"/>
    <property type="evidence" value="ECO:0007669"/>
    <property type="project" value="TreeGrafter"/>
</dbReference>
<keyword evidence="3" id="KW-0413">Isomerase</keyword>
<dbReference type="CDD" id="cd06558">
    <property type="entry name" value="crotonase-like"/>
    <property type="match status" value="1"/>
</dbReference>
<dbReference type="PANTHER" id="PTHR11941:SF54">
    <property type="entry name" value="ENOYL-COA HYDRATASE, MITOCHONDRIAL"/>
    <property type="match status" value="1"/>
</dbReference>
<dbReference type="AlphaFoldDB" id="A0A7J2TIE8"/>
<dbReference type="PROSITE" id="PS00166">
    <property type="entry name" value="ENOYL_COA_HYDRATASE"/>
    <property type="match status" value="1"/>
</dbReference>
<gene>
    <name evidence="3" type="ORF">ENP88_05055</name>
</gene>
<protein>
    <submittedName>
        <fullName evidence="3">Enoyl-CoA hydratase/isomerase family protein</fullName>
    </submittedName>
</protein>
<dbReference type="Pfam" id="PF00378">
    <property type="entry name" value="ECH_1"/>
    <property type="match status" value="1"/>
</dbReference>
<sequence>MEHVKLYLMNKKFSPPNIFKCSFQITSMTVELEFEDKLAWIFLNDSEMNLLNRKLLKEISEALSKADEKADAMIIATKTKNFCAGADVKELKSLSFEEAIKWFENYLDVIRFLRSVGKPTIAAVRGYCVAGGNEIAMACDFVVASKNAKFGQPEVRVGSTAMGLGVQLLPLIVGEKRARELLLTGKILSAEEAYRIGLVNRVVEDEELEKSAKEIAMDIIENCSPQAFRVIKSGLNFWTELSMINYEVARDLTSLVWLSGEFRERCEEFLSKKKFRPRDFLGITR</sequence>
<evidence type="ECO:0000313" key="3">
    <source>
        <dbReference type="EMBL" id="HEH35509.1"/>
    </source>
</evidence>
<name>A0A7J2TIE8_ARCFL</name>
<reference evidence="3" key="1">
    <citation type="journal article" date="2020" name="mSystems">
        <title>Genome- and Community-Level Interaction Insights into Carbon Utilization and Element Cycling Functions of Hydrothermarchaeota in Hydrothermal Sediment.</title>
        <authorList>
            <person name="Zhou Z."/>
            <person name="Liu Y."/>
            <person name="Xu W."/>
            <person name="Pan J."/>
            <person name="Luo Z.H."/>
            <person name="Li M."/>
        </authorList>
    </citation>
    <scope>NUCLEOTIDE SEQUENCE [LARGE SCALE GENOMIC DNA]</scope>
    <source>
        <strain evidence="3">SpSt-26</strain>
    </source>
</reference>
<dbReference type="InterPro" id="IPR018376">
    <property type="entry name" value="Enoyl-CoA_hyd/isom_CS"/>
</dbReference>
<comment type="similarity">
    <text evidence="1 2">Belongs to the enoyl-CoA hydratase/isomerase family.</text>
</comment>
<organism evidence="3">
    <name type="scientific">Archaeoglobus fulgidus</name>
    <dbReference type="NCBI Taxonomy" id="2234"/>
    <lineage>
        <taxon>Archaea</taxon>
        <taxon>Methanobacteriati</taxon>
        <taxon>Methanobacteriota</taxon>
        <taxon>Archaeoglobi</taxon>
        <taxon>Archaeoglobales</taxon>
        <taxon>Archaeoglobaceae</taxon>
        <taxon>Archaeoglobus</taxon>
    </lineage>
</organism>
<proteinExistence type="inferred from homology"/>
<dbReference type="SUPFAM" id="SSF52096">
    <property type="entry name" value="ClpP/crotonase"/>
    <property type="match status" value="1"/>
</dbReference>
<evidence type="ECO:0000256" key="1">
    <source>
        <dbReference type="ARBA" id="ARBA00005254"/>
    </source>
</evidence>
<dbReference type="InterPro" id="IPR029045">
    <property type="entry name" value="ClpP/crotonase-like_dom_sf"/>
</dbReference>
<dbReference type="InterPro" id="IPR001753">
    <property type="entry name" value="Enoyl-CoA_hydra/iso"/>
</dbReference>
<evidence type="ECO:0000256" key="2">
    <source>
        <dbReference type="RuleBase" id="RU003707"/>
    </source>
</evidence>
<dbReference type="EMBL" id="DSLA01000080">
    <property type="protein sequence ID" value="HEH35509.1"/>
    <property type="molecule type" value="Genomic_DNA"/>
</dbReference>
<dbReference type="PANTHER" id="PTHR11941">
    <property type="entry name" value="ENOYL-COA HYDRATASE-RELATED"/>
    <property type="match status" value="1"/>
</dbReference>